<feature type="domain" description="DJ-1/PfpI" evidence="4">
    <location>
        <begin position="80"/>
        <end position="280"/>
    </location>
</feature>
<comment type="similarity">
    <text evidence="3">Belongs to the peptidase C56 family. HSP31-like subfamily.</text>
</comment>
<evidence type="ECO:0000256" key="1">
    <source>
        <dbReference type="ARBA" id="ARBA00023016"/>
    </source>
</evidence>
<name>A0AAW7X9A9_9GAMM</name>
<evidence type="ECO:0000313" key="6">
    <source>
        <dbReference type="Proteomes" id="UP001169760"/>
    </source>
</evidence>
<proteinExistence type="inferred from homology"/>
<dbReference type="EMBL" id="JAUOPB010000014">
    <property type="protein sequence ID" value="MDO6424311.1"/>
    <property type="molecule type" value="Genomic_DNA"/>
</dbReference>
<dbReference type="InterPro" id="IPR029062">
    <property type="entry name" value="Class_I_gatase-like"/>
</dbReference>
<reference evidence="5" key="1">
    <citation type="submission" date="2023-07" db="EMBL/GenBank/DDBJ databases">
        <title>Genome content predicts the carbon catabolic preferences of heterotrophic bacteria.</title>
        <authorList>
            <person name="Gralka M."/>
        </authorList>
    </citation>
    <scope>NUCLEOTIDE SEQUENCE</scope>
    <source>
        <strain evidence="5">I3M17_2</strain>
    </source>
</reference>
<dbReference type="GO" id="GO:0019172">
    <property type="term" value="F:glyoxalase III activity"/>
    <property type="evidence" value="ECO:0007669"/>
    <property type="project" value="TreeGrafter"/>
</dbReference>
<organism evidence="5 6">
    <name type="scientific">Saccharophagus degradans</name>
    <dbReference type="NCBI Taxonomy" id="86304"/>
    <lineage>
        <taxon>Bacteria</taxon>
        <taxon>Pseudomonadati</taxon>
        <taxon>Pseudomonadota</taxon>
        <taxon>Gammaproteobacteria</taxon>
        <taxon>Cellvibrionales</taxon>
        <taxon>Cellvibrionaceae</taxon>
        <taxon>Saccharophagus</taxon>
    </lineage>
</organism>
<dbReference type="InterPro" id="IPR050325">
    <property type="entry name" value="Prot/Nucl_acid_deglycase"/>
</dbReference>
<gene>
    <name evidence="5" type="ORF">Q4521_17635</name>
</gene>
<dbReference type="InterPro" id="IPR002818">
    <property type="entry name" value="DJ-1/PfpI"/>
</dbReference>
<sequence length="367" mass="39537">MLKKIALWLAVAVGSLTVLLVAVGIWISSLLASDTPREQLQTALPTDLTYLNNGVKEQRGRILAVVTSAGSSAIKGKNLGYELTELSRAYYVLQANGFEVDVASTQGGKPKMVIDTDDMGQHDYAFLNDAIAQAKITNTIPINQISASQYDAIYFVGGKGALFDFPNNTAIQTLVREMYQQGKVIAAICHGPAALVNVKLANGNFLLADKQVTSFTNEEELFLMSNAEKVFPFLLESELKQRGARFYAGPLYLNNLITDGKLITGQNPWSVWATANAIVKALGHTPIPRQITAQERAVQILMAYNQGGNKAANIQLLTTPAGCANCVDRNLIAMHALVATMQGKVGKAIDLIGVLKGVVKRVSKKDG</sequence>
<keyword evidence="1" id="KW-0346">Stress response</keyword>
<dbReference type="GO" id="GO:0005737">
    <property type="term" value="C:cytoplasm"/>
    <property type="evidence" value="ECO:0007669"/>
    <property type="project" value="TreeGrafter"/>
</dbReference>
<dbReference type="AlphaFoldDB" id="A0AAW7X9A9"/>
<dbReference type="PANTHER" id="PTHR48094">
    <property type="entry name" value="PROTEIN/NUCLEIC ACID DEGLYCASE DJ-1-RELATED"/>
    <property type="match status" value="1"/>
</dbReference>
<protein>
    <submittedName>
        <fullName evidence="5">Type 1 glutamine amidotransferase domain-containing protein</fullName>
    </submittedName>
</protein>
<dbReference type="SUPFAM" id="SSF52317">
    <property type="entry name" value="Class I glutamine amidotransferase-like"/>
    <property type="match status" value="1"/>
</dbReference>
<keyword evidence="5" id="KW-0315">Glutamine amidotransferase</keyword>
<evidence type="ECO:0000256" key="2">
    <source>
        <dbReference type="ARBA" id="ARBA00023239"/>
    </source>
</evidence>
<dbReference type="Pfam" id="PF01965">
    <property type="entry name" value="DJ-1_PfpI"/>
    <property type="match status" value="1"/>
</dbReference>
<comment type="caution">
    <text evidence="5">The sequence shown here is derived from an EMBL/GenBank/DDBJ whole genome shotgun (WGS) entry which is preliminary data.</text>
</comment>
<dbReference type="GO" id="GO:0019243">
    <property type="term" value="P:methylglyoxal catabolic process to D-lactate via S-lactoyl-glutathione"/>
    <property type="evidence" value="ECO:0007669"/>
    <property type="project" value="TreeGrafter"/>
</dbReference>
<dbReference type="Proteomes" id="UP001169760">
    <property type="component" value="Unassembled WGS sequence"/>
</dbReference>
<dbReference type="PANTHER" id="PTHR48094:SF11">
    <property type="entry name" value="GLUTATHIONE-INDEPENDENT GLYOXALASE HSP31-RELATED"/>
    <property type="match status" value="1"/>
</dbReference>
<dbReference type="RefSeq" id="WP_303493677.1">
    <property type="nucleotide sequence ID" value="NZ_JAUOPB010000014.1"/>
</dbReference>
<evidence type="ECO:0000313" key="5">
    <source>
        <dbReference type="EMBL" id="MDO6424311.1"/>
    </source>
</evidence>
<evidence type="ECO:0000256" key="3">
    <source>
        <dbReference type="ARBA" id="ARBA00038493"/>
    </source>
</evidence>
<evidence type="ECO:0000259" key="4">
    <source>
        <dbReference type="Pfam" id="PF01965"/>
    </source>
</evidence>
<dbReference type="Gene3D" id="3.40.50.880">
    <property type="match status" value="1"/>
</dbReference>
<accession>A0AAW7X9A9</accession>
<keyword evidence="2" id="KW-0456">Lyase</keyword>
<dbReference type="CDD" id="cd03141">
    <property type="entry name" value="GATase1_Hsp31_like"/>
    <property type="match status" value="1"/>
</dbReference>